<sequence length="120" mass="13554">HTVNYSDTWRCLRAKGTASFVGFYHRGYFRHTKSGSLIGLCGSSLVLLRTLIVPNSKCTRVPRRFGPQRYEAGFDRFPEIPSPAPDYFPSRNAPVRLEMTVSLLVALRPLSPHTLTRTDT</sequence>
<proteinExistence type="predicted"/>
<evidence type="ECO:0000313" key="2">
    <source>
        <dbReference type="Proteomes" id="UP000287651"/>
    </source>
</evidence>
<dbReference type="Proteomes" id="UP000287651">
    <property type="component" value="Unassembled WGS sequence"/>
</dbReference>
<dbReference type="EMBL" id="AMZH03008772">
    <property type="protein sequence ID" value="RRT58261.1"/>
    <property type="molecule type" value="Genomic_DNA"/>
</dbReference>
<organism evidence="1 2">
    <name type="scientific">Ensete ventricosum</name>
    <name type="common">Abyssinian banana</name>
    <name type="synonym">Musa ensete</name>
    <dbReference type="NCBI Taxonomy" id="4639"/>
    <lineage>
        <taxon>Eukaryota</taxon>
        <taxon>Viridiplantae</taxon>
        <taxon>Streptophyta</taxon>
        <taxon>Embryophyta</taxon>
        <taxon>Tracheophyta</taxon>
        <taxon>Spermatophyta</taxon>
        <taxon>Magnoliopsida</taxon>
        <taxon>Liliopsida</taxon>
        <taxon>Zingiberales</taxon>
        <taxon>Musaceae</taxon>
        <taxon>Ensete</taxon>
    </lineage>
</organism>
<gene>
    <name evidence="1" type="ORF">B296_00037621</name>
</gene>
<evidence type="ECO:0000313" key="1">
    <source>
        <dbReference type="EMBL" id="RRT58261.1"/>
    </source>
</evidence>
<dbReference type="AlphaFoldDB" id="A0A426Z2T0"/>
<accession>A0A426Z2T0</accession>
<name>A0A426Z2T0_ENSVE</name>
<comment type="caution">
    <text evidence="1">The sequence shown here is derived from an EMBL/GenBank/DDBJ whole genome shotgun (WGS) entry which is preliminary data.</text>
</comment>
<feature type="non-terminal residue" evidence="1">
    <location>
        <position position="1"/>
    </location>
</feature>
<protein>
    <submittedName>
        <fullName evidence="1">Uncharacterized protein</fullName>
    </submittedName>
</protein>
<reference evidence="1 2" key="1">
    <citation type="journal article" date="2014" name="Agronomy (Basel)">
        <title>A Draft Genome Sequence for Ensete ventricosum, the Drought-Tolerant Tree Against Hunger.</title>
        <authorList>
            <person name="Harrison J."/>
            <person name="Moore K.A."/>
            <person name="Paszkiewicz K."/>
            <person name="Jones T."/>
            <person name="Grant M."/>
            <person name="Ambacheew D."/>
            <person name="Muzemil S."/>
            <person name="Studholme D.J."/>
        </authorList>
    </citation>
    <scope>NUCLEOTIDE SEQUENCE [LARGE SCALE GENOMIC DNA]</scope>
</reference>